<dbReference type="PANTHER" id="PTHR12302">
    <property type="entry name" value="EBNA2 BINDING PROTEIN P100"/>
    <property type="match status" value="1"/>
</dbReference>
<keyword evidence="2" id="KW-0255">Endonuclease</keyword>
<dbReference type="Gene3D" id="2.40.50.90">
    <property type="match status" value="1"/>
</dbReference>
<gene>
    <name evidence="6" type="ORF">IHV77_00020</name>
</gene>
<organism evidence="6 7">
    <name type="scientific">Rodentibacter haemolyticus</name>
    <dbReference type="NCBI Taxonomy" id="2778911"/>
    <lineage>
        <taxon>Bacteria</taxon>
        <taxon>Pseudomonadati</taxon>
        <taxon>Pseudomonadota</taxon>
        <taxon>Gammaproteobacteria</taxon>
        <taxon>Pasteurellales</taxon>
        <taxon>Pasteurellaceae</taxon>
        <taxon>Rodentibacter</taxon>
    </lineage>
</organism>
<dbReference type="Pfam" id="PF00565">
    <property type="entry name" value="SNase"/>
    <property type="match status" value="1"/>
</dbReference>
<feature type="signal peptide" evidence="4">
    <location>
        <begin position="1"/>
        <end position="18"/>
    </location>
</feature>
<keyword evidence="4" id="KW-0732">Signal</keyword>
<dbReference type="PROSITE" id="PS50830">
    <property type="entry name" value="TNASE_3"/>
    <property type="match status" value="1"/>
</dbReference>
<evidence type="ECO:0000313" key="6">
    <source>
        <dbReference type="EMBL" id="QPB42555.1"/>
    </source>
</evidence>
<accession>A0ABX6UZ33</accession>
<dbReference type="InterPro" id="IPR002071">
    <property type="entry name" value="Thermonucl_AS"/>
</dbReference>
<evidence type="ECO:0000256" key="1">
    <source>
        <dbReference type="ARBA" id="ARBA00022722"/>
    </source>
</evidence>
<dbReference type="RefSeq" id="WP_194812135.1">
    <property type="nucleotide sequence ID" value="NZ_CP063056.1"/>
</dbReference>
<sequence length="163" mass="18703">MIKNIVVFISLLFLTALSACSSPINTCLVVGISDGDTLTCLTKGKRAIKVRLEEIDAPEKSQPFGYKSKQQLSKLIYKRIVTLDISGQDRYKRTLATLYLEGKNINLEMVKSGMAWAYSQYLRNPIYLQAQKNAQMQRIGLWRDTTPIPPHKWRKQEKKKYGF</sequence>
<name>A0ABX6UZ33_9PAST</name>
<evidence type="ECO:0000256" key="3">
    <source>
        <dbReference type="ARBA" id="ARBA00022801"/>
    </source>
</evidence>
<protein>
    <submittedName>
        <fullName evidence="6">Thermonuclease family protein</fullName>
    </submittedName>
</protein>
<dbReference type="InterPro" id="IPR016071">
    <property type="entry name" value="Staphylococal_nuclease_OB-fold"/>
</dbReference>
<dbReference type="CDD" id="cd00175">
    <property type="entry name" value="SNc"/>
    <property type="match status" value="1"/>
</dbReference>
<feature type="chain" id="PRO_5045344049" evidence="4">
    <location>
        <begin position="19"/>
        <end position="163"/>
    </location>
</feature>
<evidence type="ECO:0000256" key="2">
    <source>
        <dbReference type="ARBA" id="ARBA00022759"/>
    </source>
</evidence>
<keyword evidence="7" id="KW-1185">Reference proteome</keyword>
<dbReference type="PANTHER" id="PTHR12302:SF3">
    <property type="entry name" value="SERINE_THREONINE-PROTEIN KINASE 31"/>
    <property type="match status" value="1"/>
</dbReference>
<dbReference type="InterPro" id="IPR035437">
    <property type="entry name" value="SNase_OB-fold_sf"/>
</dbReference>
<evidence type="ECO:0000259" key="5">
    <source>
        <dbReference type="PROSITE" id="PS50830"/>
    </source>
</evidence>
<dbReference type="SUPFAM" id="SSF50199">
    <property type="entry name" value="Staphylococcal nuclease"/>
    <property type="match status" value="1"/>
</dbReference>
<keyword evidence="3" id="KW-0378">Hydrolase</keyword>
<reference evidence="6 7" key="1">
    <citation type="submission" date="2020-10" db="EMBL/GenBank/DDBJ databases">
        <title>Genome Sequencing of Rodentibacter spp. strain DSM111151.</title>
        <authorList>
            <person name="Benga L."/>
            <person name="Lautwein T."/>
        </authorList>
    </citation>
    <scope>NUCLEOTIDE SEQUENCE [LARGE SCALE GENOMIC DNA]</scope>
    <source>
        <strain evidence="6 7">DSM 111151</strain>
    </source>
</reference>
<dbReference type="PROSITE" id="PS51257">
    <property type="entry name" value="PROKAR_LIPOPROTEIN"/>
    <property type="match status" value="1"/>
</dbReference>
<dbReference type="SMART" id="SM00318">
    <property type="entry name" value="SNc"/>
    <property type="match status" value="1"/>
</dbReference>
<dbReference type="EMBL" id="CP063056">
    <property type="protein sequence ID" value="QPB42555.1"/>
    <property type="molecule type" value="Genomic_DNA"/>
</dbReference>
<evidence type="ECO:0000313" key="7">
    <source>
        <dbReference type="Proteomes" id="UP000663069"/>
    </source>
</evidence>
<dbReference type="PROSITE" id="PS01123">
    <property type="entry name" value="TNASE_1"/>
    <property type="match status" value="1"/>
</dbReference>
<evidence type="ECO:0000256" key="4">
    <source>
        <dbReference type="SAM" id="SignalP"/>
    </source>
</evidence>
<keyword evidence="1" id="KW-0540">Nuclease</keyword>
<proteinExistence type="predicted"/>
<feature type="domain" description="TNase-like" evidence="5">
    <location>
        <begin position="29"/>
        <end position="144"/>
    </location>
</feature>
<dbReference type="Proteomes" id="UP000663069">
    <property type="component" value="Chromosome"/>
</dbReference>